<feature type="coiled-coil region" evidence="1">
    <location>
        <begin position="37"/>
        <end position="64"/>
    </location>
</feature>
<reference evidence="2 3" key="1">
    <citation type="submission" date="2016-10" db="EMBL/GenBank/DDBJ databases">
        <title>Comparative genomics of Bacillus thuringiensis reveals a path to pathogens against multiple invertebrate hosts.</title>
        <authorList>
            <person name="Zheng J."/>
            <person name="Gao Q."/>
            <person name="Liu H."/>
            <person name="Peng D."/>
            <person name="Ruan L."/>
            <person name="Sun M."/>
        </authorList>
    </citation>
    <scope>NUCLEOTIDE SEQUENCE [LARGE SCALE GENOMIC DNA]</scope>
    <source>
        <strain evidence="2">BGSC 4BK1</strain>
    </source>
</reference>
<organism evidence="2 3">
    <name type="scientific">Bacillus wiedmannii</name>
    <dbReference type="NCBI Taxonomy" id="1890302"/>
    <lineage>
        <taxon>Bacteria</taxon>
        <taxon>Bacillati</taxon>
        <taxon>Bacillota</taxon>
        <taxon>Bacilli</taxon>
        <taxon>Bacillales</taxon>
        <taxon>Bacillaceae</taxon>
        <taxon>Bacillus</taxon>
        <taxon>Bacillus cereus group</taxon>
    </lineage>
</organism>
<evidence type="ECO:0000313" key="2">
    <source>
        <dbReference type="EMBL" id="OTX86034.1"/>
    </source>
</evidence>
<gene>
    <name evidence="2" type="ORF">BK730_21885</name>
</gene>
<evidence type="ECO:0008006" key="4">
    <source>
        <dbReference type="Google" id="ProtNLM"/>
    </source>
</evidence>
<name>A0A242Z0Q1_9BACI</name>
<sequence length="225" mass="27674">MITLIYKEIEKSISGRIEFMVFYNRIENLVRFYNFSQNNYEDYIKDKRKELKDFEKEIENRENRTINEEYLGEYTFTEYEMTITIKDELYGIERDFLEFQKMIFIILCYSEMEKLFDNFVDIHIGKNVRFKNLKEKILRLNNDLQVDLTELINSLDPLRQIRNYLVHQYDYWDSEILIKKKETHQKIKDIKNLNDEMLSNILNLIIEKIIEFEIEYDKKMSIIND</sequence>
<proteinExistence type="predicted"/>
<accession>A0A242Z0Q1</accession>
<comment type="caution">
    <text evidence="2">The sequence shown here is derived from an EMBL/GenBank/DDBJ whole genome shotgun (WGS) entry which is preliminary data.</text>
</comment>
<dbReference type="Proteomes" id="UP000194945">
    <property type="component" value="Unassembled WGS sequence"/>
</dbReference>
<dbReference type="EMBL" id="NFDE01000059">
    <property type="protein sequence ID" value="OTX86034.1"/>
    <property type="molecule type" value="Genomic_DNA"/>
</dbReference>
<evidence type="ECO:0000256" key="1">
    <source>
        <dbReference type="SAM" id="Coils"/>
    </source>
</evidence>
<evidence type="ECO:0000313" key="3">
    <source>
        <dbReference type="Proteomes" id="UP000194945"/>
    </source>
</evidence>
<dbReference type="RefSeq" id="WP_088093240.1">
    <property type="nucleotide sequence ID" value="NZ_JARMNH010000064.1"/>
</dbReference>
<keyword evidence="1" id="KW-0175">Coiled coil</keyword>
<dbReference type="AlphaFoldDB" id="A0A242Z0Q1"/>
<protein>
    <recommendedName>
        <fullName evidence="4">Cthe-2314-like HEPN domain-containing protein</fullName>
    </recommendedName>
</protein>